<evidence type="ECO:0000256" key="2">
    <source>
        <dbReference type="SAM" id="Phobius"/>
    </source>
</evidence>
<evidence type="ECO:0000313" key="3">
    <source>
        <dbReference type="EMBL" id="PTR20523.1"/>
    </source>
</evidence>
<reference evidence="3 4" key="1">
    <citation type="submission" date="2018-04" db="EMBL/GenBank/DDBJ databases">
        <title>Genomic Encyclopedia of Type Strains, Phase III (KMG-III): the genomes of soil and plant-associated and newly described type strains.</title>
        <authorList>
            <person name="Whitman W."/>
        </authorList>
    </citation>
    <scope>NUCLEOTIDE SEQUENCE [LARGE SCALE GENOMIC DNA]</scope>
    <source>
        <strain evidence="3 4">KA25</strain>
    </source>
</reference>
<feature type="transmembrane region" description="Helical" evidence="2">
    <location>
        <begin position="170"/>
        <end position="187"/>
    </location>
</feature>
<dbReference type="Pfam" id="PF10129">
    <property type="entry name" value="OpgC_C"/>
    <property type="match status" value="1"/>
</dbReference>
<proteinExistence type="predicted"/>
<organism evidence="3 4">
    <name type="scientific">Cereibacter azotoformans</name>
    <dbReference type="NCBI Taxonomy" id="43057"/>
    <lineage>
        <taxon>Bacteria</taxon>
        <taxon>Pseudomonadati</taxon>
        <taxon>Pseudomonadota</taxon>
        <taxon>Alphaproteobacteria</taxon>
        <taxon>Rhodobacterales</taxon>
        <taxon>Paracoccaceae</taxon>
        <taxon>Cereibacter</taxon>
    </lineage>
</organism>
<feature type="transmembrane region" description="Helical" evidence="2">
    <location>
        <begin position="147"/>
        <end position="165"/>
    </location>
</feature>
<feature type="compositionally biased region" description="Polar residues" evidence="1">
    <location>
        <begin position="383"/>
        <end position="399"/>
    </location>
</feature>
<keyword evidence="2" id="KW-1133">Transmembrane helix</keyword>
<feature type="region of interest" description="Disordered" evidence="1">
    <location>
        <begin position="377"/>
        <end position="409"/>
    </location>
</feature>
<dbReference type="RefSeq" id="WP_108220273.1">
    <property type="nucleotide sequence ID" value="NZ_CP090021.1"/>
</dbReference>
<evidence type="ECO:0000256" key="1">
    <source>
        <dbReference type="SAM" id="MobiDB-lite"/>
    </source>
</evidence>
<dbReference type="InterPro" id="IPR014550">
    <property type="entry name" value="UCP028704_OpgC"/>
</dbReference>
<feature type="transmembrane region" description="Helical" evidence="2">
    <location>
        <begin position="225"/>
        <end position="247"/>
    </location>
</feature>
<evidence type="ECO:0000313" key="4">
    <source>
        <dbReference type="Proteomes" id="UP000244060"/>
    </source>
</evidence>
<feature type="transmembrane region" description="Helical" evidence="2">
    <location>
        <begin position="20"/>
        <end position="37"/>
    </location>
</feature>
<feature type="transmembrane region" description="Helical" evidence="2">
    <location>
        <begin position="199"/>
        <end position="218"/>
    </location>
</feature>
<dbReference type="OrthoDB" id="9775975at2"/>
<sequence length="409" mass="45677">MPDQPHVAPGRDKRLDMFRGLALVMIFINHVPGTVWEKFTNRNFGFSDAAEGFVLMSGIAAGLAYSKGLHRANWAGARRIWRRSWTLYLVHLLTTAWAIAISAAFALWFAAPQLLHENQVWVLFQKPLGFLIGVPALTHQLGYTNILPLYAVLLLATPLLIIGALRWPRILLAGSILFWIVTGQFRLNLPNFPNPGGWFFNPLAWQVIFVFGLLTGVAMKQGRRFVPILPWLQALAAGYLILALLWLKVPLIKETMNHFMWILNRQVGLPFYITAFDKTFASLPRLLHVLALAYLVSTLVWVRRVSASSWAEPFALLGRHALQVFATGTILCFVLQGVKDVAGNRFLLDTFLLSAGLSIQFCVAWLADRWKGHGRPHPDSDALSRSSGISSQGALQTQEKPLAAAMPLR</sequence>
<protein>
    <recommendedName>
        <fullName evidence="5">OpgC domain-containing protein</fullName>
    </recommendedName>
</protein>
<gene>
    <name evidence="3" type="ORF">C8J28_102288</name>
</gene>
<accession>A0A2T5KDM3</accession>
<feature type="transmembrane region" description="Helical" evidence="2">
    <location>
        <begin position="49"/>
        <end position="66"/>
    </location>
</feature>
<evidence type="ECO:0008006" key="5">
    <source>
        <dbReference type="Google" id="ProtNLM"/>
    </source>
</evidence>
<feature type="transmembrane region" description="Helical" evidence="2">
    <location>
        <begin position="314"/>
        <end position="338"/>
    </location>
</feature>
<name>A0A2T5KDM3_9RHOB</name>
<keyword evidence="4" id="KW-1185">Reference proteome</keyword>
<dbReference type="PANTHER" id="PTHR38592">
    <property type="entry name" value="BLL4819 PROTEIN"/>
    <property type="match status" value="1"/>
</dbReference>
<dbReference type="PANTHER" id="PTHR38592:SF3">
    <property type="entry name" value="BLL4819 PROTEIN"/>
    <property type="match status" value="1"/>
</dbReference>
<feature type="transmembrane region" description="Helical" evidence="2">
    <location>
        <begin position="286"/>
        <end position="302"/>
    </location>
</feature>
<dbReference type="AlphaFoldDB" id="A0A2T5KDM3"/>
<dbReference type="PIRSF" id="PIRSF028704">
    <property type="entry name" value="UPC028704"/>
    <property type="match status" value="1"/>
</dbReference>
<dbReference type="EMBL" id="QAOT01000002">
    <property type="protein sequence ID" value="PTR20523.1"/>
    <property type="molecule type" value="Genomic_DNA"/>
</dbReference>
<comment type="caution">
    <text evidence="3">The sequence shown here is derived from an EMBL/GenBank/DDBJ whole genome shotgun (WGS) entry which is preliminary data.</text>
</comment>
<keyword evidence="2" id="KW-0472">Membrane</keyword>
<keyword evidence="2" id="KW-0812">Transmembrane</keyword>
<feature type="transmembrane region" description="Helical" evidence="2">
    <location>
        <begin position="350"/>
        <end position="367"/>
    </location>
</feature>
<feature type="transmembrane region" description="Helical" evidence="2">
    <location>
        <begin position="87"/>
        <end position="111"/>
    </location>
</feature>
<dbReference type="Proteomes" id="UP000244060">
    <property type="component" value="Unassembled WGS sequence"/>
</dbReference>